<sequence length="173" mass="19018">MSQVDKHALRKAAKKATQGEWVAFISHGKYGTYAVHTPKDDRCGDIINWPGFDGRENAAANARYIAAANPATILALLDENEALEKRVAELAEEIVNLKAKALYWDADNTESSYEDPADIAGALDLNPGDHFYVQVAYLDKDREYVVNDDGSVSFTQLVDSSAALAQKLREAKE</sequence>
<accession>A0A2A7U7C5</accession>
<name>A0A2A7U7C5_EDWTA</name>
<proteinExistence type="predicted"/>
<evidence type="ECO:0008006" key="4">
    <source>
        <dbReference type="Google" id="ProtNLM"/>
    </source>
</evidence>
<evidence type="ECO:0000256" key="1">
    <source>
        <dbReference type="SAM" id="Coils"/>
    </source>
</evidence>
<evidence type="ECO:0000313" key="2">
    <source>
        <dbReference type="EMBL" id="PEH74312.1"/>
    </source>
</evidence>
<dbReference type="OrthoDB" id="6615224at2"/>
<evidence type="ECO:0000313" key="3">
    <source>
        <dbReference type="Proteomes" id="UP000219788"/>
    </source>
</evidence>
<dbReference type="RefSeq" id="WP_098142504.1">
    <property type="nucleotide sequence ID" value="NZ_PDDV01000005.1"/>
</dbReference>
<comment type="caution">
    <text evidence="2">The sequence shown here is derived from an EMBL/GenBank/DDBJ whole genome shotgun (WGS) entry which is preliminary data.</text>
</comment>
<dbReference type="Proteomes" id="UP000219788">
    <property type="component" value="Unassembled WGS sequence"/>
</dbReference>
<feature type="coiled-coil region" evidence="1">
    <location>
        <begin position="73"/>
        <end position="100"/>
    </location>
</feature>
<protein>
    <recommendedName>
        <fullName evidence="4">Ead/Ea22-like family protein</fullName>
    </recommendedName>
</protein>
<dbReference type="AlphaFoldDB" id="A0A2A7U7C5"/>
<organism evidence="2 3">
    <name type="scientific">Edwardsiella tarda</name>
    <dbReference type="NCBI Taxonomy" id="636"/>
    <lineage>
        <taxon>Bacteria</taxon>
        <taxon>Pseudomonadati</taxon>
        <taxon>Pseudomonadota</taxon>
        <taxon>Gammaproteobacteria</taxon>
        <taxon>Enterobacterales</taxon>
        <taxon>Hafniaceae</taxon>
        <taxon>Edwardsiella</taxon>
    </lineage>
</organism>
<dbReference type="Pfam" id="PF13935">
    <property type="entry name" value="Ead_Ea22"/>
    <property type="match status" value="1"/>
</dbReference>
<keyword evidence="1" id="KW-0175">Coiled coil</keyword>
<dbReference type="InterPro" id="IPR025153">
    <property type="entry name" value="Ead_Ea22"/>
</dbReference>
<reference evidence="3" key="1">
    <citation type="submission" date="2017-09" db="EMBL/GenBank/DDBJ databases">
        <title>FDA dAtabase for Regulatory Grade micrObial Sequences (FDA-ARGOS): Supporting development and validation of Infectious Disease Dx tests.</title>
        <authorList>
            <person name="Goldberg B."/>
            <person name="Campos J."/>
            <person name="Tallon L."/>
            <person name="Sadzewicz L."/>
            <person name="Ott S."/>
            <person name="Zhao X."/>
            <person name="Nagaraj S."/>
            <person name="Vavikolanu K."/>
            <person name="Aluvathingal J."/>
            <person name="Nadendla S."/>
            <person name="Geyer C."/>
            <person name="Sichtig H."/>
        </authorList>
    </citation>
    <scope>NUCLEOTIDE SEQUENCE [LARGE SCALE GENOMIC DNA]</scope>
    <source>
        <strain evidence="3">FDAARGOS_370</strain>
    </source>
</reference>
<gene>
    <name evidence="2" type="ORF">CRM76_00850</name>
</gene>
<dbReference type="EMBL" id="PDDV01000005">
    <property type="protein sequence ID" value="PEH74312.1"/>
    <property type="molecule type" value="Genomic_DNA"/>
</dbReference>